<dbReference type="InterPro" id="IPR024078">
    <property type="entry name" value="LmbE-like_dom_sf"/>
</dbReference>
<dbReference type="SUPFAM" id="SSF102588">
    <property type="entry name" value="LmbE-like"/>
    <property type="match status" value="1"/>
</dbReference>
<dbReference type="Proteomes" id="UP001500751">
    <property type="component" value="Unassembled WGS sequence"/>
</dbReference>
<dbReference type="Pfam" id="PF02585">
    <property type="entry name" value="PIG-L"/>
    <property type="match status" value="1"/>
</dbReference>
<comment type="caution">
    <text evidence="2">The sequence shown here is derived from an EMBL/GenBank/DDBJ whole genome shotgun (WGS) entry which is preliminary data.</text>
</comment>
<dbReference type="EMBL" id="BAAAQN010000031">
    <property type="protein sequence ID" value="GAA2041318.1"/>
    <property type="molecule type" value="Genomic_DNA"/>
</dbReference>
<keyword evidence="3" id="KW-1185">Reference proteome</keyword>
<organism evidence="2 3">
    <name type="scientific">Catenulispora yoronensis</name>
    <dbReference type="NCBI Taxonomy" id="450799"/>
    <lineage>
        <taxon>Bacteria</taxon>
        <taxon>Bacillati</taxon>
        <taxon>Actinomycetota</taxon>
        <taxon>Actinomycetes</taxon>
        <taxon>Catenulisporales</taxon>
        <taxon>Catenulisporaceae</taxon>
        <taxon>Catenulispora</taxon>
    </lineage>
</organism>
<protein>
    <recommendedName>
        <fullName evidence="4">PIG-L family deacetylase</fullName>
    </recommendedName>
</protein>
<keyword evidence="1" id="KW-0862">Zinc</keyword>
<name>A0ABN2UR29_9ACTN</name>
<dbReference type="PANTHER" id="PTHR12993:SF11">
    <property type="entry name" value="N-ACETYLGLUCOSAMINYL-PHOSPHATIDYLINOSITOL DE-N-ACETYLASE"/>
    <property type="match status" value="1"/>
</dbReference>
<evidence type="ECO:0008006" key="4">
    <source>
        <dbReference type="Google" id="ProtNLM"/>
    </source>
</evidence>
<dbReference type="PANTHER" id="PTHR12993">
    <property type="entry name" value="N-ACETYLGLUCOSAMINYL-PHOSPHATIDYLINOSITOL DE-N-ACETYLASE-RELATED"/>
    <property type="match status" value="1"/>
</dbReference>
<gene>
    <name evidence="2" type="ORF">GCM10009839_49660</name>
</gene>
<sequence length="288" mass="30963">MFRTLVIAAHPDEPEMYAGGTAALLAAAGHAVKFLTLTNGDAGHHELEPGPLARRRAEEAVRAADALGVTTYEIFHDISDGRLEPDVPTRLRVLHALRTWRPDLVIALHGDDAPGHADNRGTGRLVAQAVEFATVRNLDPAAPLPRQPVCLLMTDYASNPVHRPDVVIDVTPTLDAKLDACLAHASQFLEFAPFQRGLLGKVPGGVGDGAGADVAADAAADVAADVEEQRRRFVREHWEFGVPEAARPGLVARYGAERAEAVEHAEIFQFAPYGQAVDEAHLSRLLPF</sequence>
<evidence type="ECO:0000256" key="1">
    <source>
        <dbReference type="ARBA" id="ARBA00022833"/>
    </source>
</evidence>
<reference evidence="2 3" key="1">
    <citation type="journal article" date="2019" name="Int. J. Syst. Evol. Microbiol.">
        <title>The Global Catalogue of Microorganisms (GCM) 10K type strain sequencing project: providing services to taxonomists for standard genome sequencing and annotation.</title>
        <authorList>
            <consortium name="The Broad Institute Genomics Platform"/>
            <consortium name="The Broad Institute Genome Sequencing Center for Infectious Disease"/>
            <person name="Wu L."/>
            <person name="Ma J."/>
        </authorList>
    </citation>
    <scope>NUCLEOTIDE SEQUENCE [LARGE SCALE GENOMIC DNA]</scope>
    <source>
        <strain evidence="2 3">JCM 16014</strain>
    </source>
</reference>
<evidence type="ECO:0000313" key="2">
    <source>
        <dbReference type="EMBL" id="GAA2041318.1"/>
    </source>
</evidence>
<dbReference type="InterPro" id="IPR003737">
    <property type="entry name" value="GlcNAc_PI_deacetylase-related"/>
</dbReference>
<dbReference type="RefSeq" id="WP_344668051.1">
    <property type="nucleotide sequence ID" value="NZ_BAAAQN010000031.1"/>
</dbReference>
<evidence type="ECO:0000313" key="3">
    <source>
        <dbReference type="Proteomes" id="UP001500751"/>
    </source>
</evidence>
<accession>A0ABN2UR29</accession>
<dbReference type="Gene3D" id="3.40.50.10320">
    <property type="entry name" value="LmbE-like"/>
    <property type="match status" value="1"/>
</dbReference>
<proteinExistence type="predicted"/>